<gene>
    <name evidence="6" type="primary">crp1</name>
    <name evidence="6" type="ORF">HPF_00650</name>
</gene>
<dbReference type="InterPro" id="IPR036388">
    <property type="entry name" value="WH-like_DNA-bd_sf"/>
</dbReference>
<keyword evidence="6" id="KW-0675">Receptor</keyword>
<dbReference type="SUPFAM" id="SSF51206">
    <property type="entry name" value="cAMP-binding domain-like"/>
    <property type="match status" value="1"/>
</dbReference>
<dbReference type="GO" id="GO:0003700">
    <property type="term" value="F:DNA-binding transcription factor activity"/>
    <property type="evidence" value="ECO:0007669"/>
    <property type="project" value="TreeGrafter"/>
</dbReference>
<feature type="domain" description="Cyclic nucleotide-binding" evidence="4">
    <location>
        <begin position="25"/>
        <end position="118"/>
    </location>
</feature>
<keyword evidence="1" id="KW-0805">Transcription regulation</keyword>
<evidence type="ECO:0000259" key="4">
    <source>
        <dbReference type="PROSITE" id="PS50042"/>
    </source>
</evidence>
<dbReference type="SMART" id="SM00419">
    <property type="entry name" value="HTH_CRP"/>
    <property type="match status" value="1"/>
</dbReference>
<dbReference type="PROSITE" id="PS51063">
    <property type="entry name" value="HTH_CRP_2"/>
    <property type="match status" value="1"/>
</dbReference>
<keyword evidence="2" id="KW-0238">DNA-binding</keyword>
<dbReference type="InterPro" id="IPR050397">
    <property type="entry name" value="Env_Response_Regulators"/>
</dbReference>
<dbReference type="InterPro" id="IPR036390">
    <property type="entry name" value="WH_DNA-bd_sf"/>
</dbReference>
<organism evidence="6 7">
    <name type="scientific">Hydrogenophaga pseudoflava</name>
    <name type="common">Pseudomonas carboxydoflava</name>
    <dbReference type="NCBI Taxonomy" id="47421"/>
    <lineage>
        <taxon>Bacteria</taxon>
        <taxon>Pseudomonadati</taxon>
        <taxon>Pseudomonadota</taxon>
        <taxon>Betaproteobacteria</taxon>
        <taxon>Burkholderiales</taxon>
        <taxon>Comamonadaceae</taxon>
        <taxon>Hydrogenophaga</taxon>
    </lineage>
</organism>
<dbReference type="EMBL" id="CP037867">
    <property type="protein sequence ID" value="QBM26165.1"/>
    <property type="molecule type" value="Genomic_DNA"/>
</dbReference>
<dbReference type="Pfam" id="PF00027">
    <property type="entry name" value="cNMP_binding"/>
    <property type="match status" value="1"/>
</dbReference>
<evidence type="ECO:0000256" key="2">
    <source>
        <dbReference type="ARBA" id="ARBA00023125"/>
    </source>
</evidence>
<dbReference type="InterPro" id="IPR012318">
    <property type="entry name" value="HTH_CRP"/>
</dbReference>
<protein>
    <submittedName>
        <fullName evidence="6">cAMP receptor protein</fullName>
    </submittedName>
</protein>
<proteinExistence type="predicted"/>
<dbReference type="InterPro" id="IPR014710">
    <property type="entry name" value="RmlC-like_jellyroll"/>
</dbReference>
<dbReference type="KEGG" id="hpse:HPF_00650"/>
<dbReference type="Gene3D" id="2.60.120.10">
    <property type="entry name" value="Jelly Rolls"/>
    <property type="match status" value="1"/>
</dbReference>
<dbReference type="SUPFAM" id="SSF46785">
    <property type="entry name" value="Winged helix' DNA-binding domain"/>
    <property type="match status" value="1"/>
</dbReference>
<dbReference type="PANTHER" id="PTHR24567">
    <property type="entry name" value="CRP FAMILY TRANSCRIPTIONAL REGULATORY PROTEIN"/>
    <property type="match status" value="1"/>
</dbReference>
<dbReference type="CDD" id="cd00038">
    <property type="entry name" value="CAP_ED"/>
    <property type="match status" value="1"/>
</dbReference>
<feature type="domain" description="HTH crp-type" evidence="5">
    <location>
        <begin position="148"/>
        <end position="209"/>
    </location>
</feature>
<dbReference type="InterPro" id="IPR018490">
    <property type="entry name" value="cNMP-bd_dom_sf"/>
</dbReference>
<dbReference type="PRINTS" id="PR00034">
    <property type="entry name" value="HTHCRP"/>
</dbReference>
<dbReference type="AlphaFoldDB" id="A0A4P6WVD0"/>
<keyword evidence="3" id="KW-0804">Transcription</keyword>
<name>A0A4P6WVD0_HYDPS</name>
<dbReference type="Proteomes" id="UP000293912">
    <property type="component" value="Chromosome"/>
</dbReference>
<evidence type="ECO:0000313" key="7">
    <source>
        <dbReference type="Proteomes" id="UP000293912"/>
    </source>
</evidence>
<evidence type="ECO:0000256" key="3">
    <source>
        <dbReference type="ARBA" id="ARBA00023163"/>
    </source>
</evidence>
<evidence type="ECO:0000259" key="5">
    <source>
        <dbReference type="PROSITE" id="PS51063"/>
    </source>
</evidence>
<dbReference type="Gene3D" id="1.10.10.10">
    <property type="entry name" value="Winged helix-like DNA-binding domain superfamily/Winged helix DNA-binding domain"/>
    <property type="match status" value="1"/>
</dbReference>
<accession>A0A4P6WVD0</accession>
<keyword evidence="7" id="KW-1185">Reference proteome</keyword>
<dbReference type="PANTHER" id="PTHR24567:SF74">
    <property type="entry name" value="HTH-TYPE TRANSCRIPTIONAL REGULATOR ARCR"/>
    <property type="match status" value="1"/>
</dbReference>
<dbReference type="InterPro" id="IPR000595">
    <property type="entry name" value="cNMP-bd_dom"/>
</dbReference>
<dbReference type="PROSITE" id="PS50042">
    <property type="entry name" value="CNMP_BINDING_3"/>
    <property type="match status" value="1"/>
</dbReference>
<sequence>MRRMSQTTPPDLLTLYPALAGLPALVARLSPMTVPAGTRLFRENDPCQGFPLVLSGEVKVSRSAANGRELELYRVAPGEMCLVSSAGLFAHQPLTARGVATSQTTLCLLPPQDFQAALADAGFREYVLGLFAARMADLTGLIEAIAFQRLDSRLAAALLGHGQTLKTTHQALADELGTVREIVTRLLHRFERDGLVELSRESIAIKDSAGLRTLAAGQAG</sequence>
<dbReference type="GO" id="GO:0005829">
    <property type="term" value="C:cytosol"/>
    <property type="evidence" value="ECO:0007669"/>
    <property type="project" value="TreeGrafter"/>
</dbReference>
<reference evidence="6 7" key="1">
    <citation type="submission" date="2019-03" db="EMBL/GenBank/DDBJ databases">
        <authorList>
            <person name="Sebastian G."/>
            <person name="Baumann P."/>
            <person name="Ruckert C."/>
            <person name="Kalinowski J."/>
            <person name="Nebel B."/>
            <person name="Takors R."/>
            <person name="Blombach B."/>
        </authorList>
    </citation>
    <scope>NUCLEOTIDE SEQUENCE [LARGE SCALE GENOMIC DNA]</scope>
    <source>
        <strain evidence="6 7">DSM 1084</strain>
    </source>
</reference>
<dbReference type="Pfam" id="PF13545">
    <property type="entry name" value="HTH_Crp_2"/>
    <property type="match status" value="1"/>
</dbReference>
<dbReference type="GO" id="GO:0003677">
    <property type="term" value="F:DNA binding"/>
    <property type="evidence" value="ECO:0007669"/>
    <property type="project" value="UniProtKB-KW"/>
</dbReference>
<evidence type="ECO:0000256" key="1">
    <source>
        <dbReference type="ARBA" id="ARBA00023015"/>
    </source>
</evidence>
<evidence type="ECO:0000313" key="6">
    <source>
        <dbReference type="EMBL" id="QBM26165.1"/>
    </source>
</evidence>